<proteinExistence type="predicted"/>
<gene>
    <name evidence="10" type="ORF">AVDCRST_MAG18-4924</name>
</gene>
<evidence type="ECO:0000256" key="7">
    <source>
        <dbReference type="SAM" id="Phobius"/>
    </source>
</evidence>
<sequence length="593" mass="63896">MTTWRYLAALMRYRPWLYLANGLCWTLVHLAPLLPGLLAKWFFDALSGSASVGLDPWSLIALLGATTLGRIVILWLGSETDSYHRFNMSALLRRNLFDQILRQPGARALPEAPGAALSTFRDDAEQVEETISWTLDQIGTGLFAIIALGILLATDARLTLAVFVPLIGVLALMRLASARIERYRRASRGATSRVTGLLAEVFGATAAIQVAGAERCVIARLRGLNDERRRTTVRDRTLTQVLDSINANTVSLGTGLILLLAADSMRSGSFTVGDFTLFVYYLNFVTEFTYGAGQFMAYYQQSGVAFARMVGLLGGAAPTALVAHTPLHLRGPLPAPPPPPSPAEPLRTLAVRDLTYRHPQSGRGIAGVGFEIRRGELVVVTGRIGAGKTTLLRALLGLLPADSGEIRWNGTPLTDPAAQLTPPRAAYVPQVPRLFSDSLRENVLLGQPEDRADLPAALEIAALAPDLATMPAGLDTLVGARGVRLSGGQIQRVGAARMLARRAELLVVDDLSSALDVETEQRLWDRLLARPGTTCLAVSHRRTILRRADRLIVLRDGRVAATGTLAELLTTSEELRAIWYGAGVERAGEGAAG</sequence>
<keyword evidence="2 7" id="KW-0812">Transmembrane</keyword>
<evidence type="ECO:0000256" key="6">
    <source>
        <dbReference type="ARBA" id="ARBA00023136"/>
    </source>
</evidence>
<dbReference type="PANTHER" id="PTHR24221">
    <property type="entry name" value="ATP-BINDING CASSETTE SUB-FAMILY B"/>
    <property type="match status" value="1"/>
</dbReference>
<dbReference type="InterPro" id="IPR003439">
    <property type="entry name" value="ABC_transporter-like_ATP-bd"/>
</dbReference>
<comment type="subcellular location">
    <subcellularLocation>
        <location evidence="1">Cell membrane</location>
        <topology evidence="1">Multi-pass membrane protein</topology>
    </subcellularLocation>
</comment>
<feature type="transmembrane region" description="Helical" evidence="7">
    <location>
        <begin position="158"/>
        <end position="176"/>
    </location>
</feature>
<dbReference type="InterPro" id="IPR039421">
    <property type="entry name" value="Type_1_exporter"/>
</dbReference>
<dbReference type="PROSITE" id="PS50929">
    <property type="entry name" value="ABC_TM1F"/>
    <property type="match status" value="1"/>
</dbReference>
<organism evidence="10">
    <name type="scientific">uncultured Thermomicrobiales bacterium</name>
    <dbReference type="NCBI Taxonomy" id="1645740"/>
    <lineage>
        <taxon>Bacteria</taxon>
        <taxon>Pseudomonadati</taxon>
        <taxon>Thermomicrobiota</taxon>
        <taxon>Thermomicrobia</taxon>
        <taxon>Thermomicrobiales</taxon>
        <taxon>environmental samples</taxon>
    </lineage>
</organism>
<name>A0A6J4VZJ8_9BACT</name>
<evidence type="ECO:0000256" key="4">
    <source>
        <dbReference type="ARBA" id="ARBA00022840"/>
    </source>
</evidence>
<dbReference type="Gene3D" id="1.20.1560.10">
    <property type="entry name" value="ABC transporter type 1, transmembrane domain"/>
    <property type="match status" value="1"/>
</dbReference>
<keyword evidence="5 7" id="KW-1133">Transmembrane helix</keyword>
<dbReference type="AlphaFoldDB" id="A0A6J4VZJ8"/>
<dbReference type="InterPro" id="IPR027417">
    <property type="entry name" value="P-loop_NTPase"/>
</dbReference>
<protein>
    <submittedName>
        <fullName evidence="10">Heterodimeric efflux ABC transporter, permease/ATP-binding subunit 2</fullName>
    </submittedName>
</protein>
<dbReference type="Gene3D" id="3.40.50.300">
    <property type="entry name" value="P-loop containing nucleotide triphosphate hydrolases"/>
    <property type="match status" value="1"/>
</dbReference>
<dbReference type="GO" id="GO:0005886">
    <property type="term" value="C:plasma membrane"/>
    <property type="evidence" value="ECO:0007669"/>
    <property type="project" value="UniProtKB-SubCell"/>
</dbReference>
<evidence type="ECO:0000256" key="2">
    <source>
        <dbReference type="ARBA" id="ARBA00022692"/>
    </source>
</evidence>
<keyword evidence="4 10" id="KW-0067">ATP-binding</keyword>
<keyword evidence="3" id="KW-0547">Nucleotide-binding</keyword>
<dbReference type="CDD" id="cd07346">
    <property type="entry name" value="ABC_6TM_exporters"/>
    <property type="match status" value="1"/>
</dbReference>
<dbReference type="Pfam" id="PF00664">
    <property type="entry name" value="ABC_membrane"/>
    <property type="match status" value="1"/>
</dbReference>
<evidence type="ECO:0000256" key="5">
    <source>
        <dbReference type="ARBA" id="ARBA00022989"/>
    </source>
</evidence>
<dbReference type="SMART" id="SM00382">
    <property type="entry name" value="AAA"/>
    <property type="match status" value="1"/>
</dbReference>
<evidence type="ECO:0000256" key="1">
    <source>
        <dbReference type="ARBA" id="ARBA00004651"/>
    </source>
</evidence>
<feature type="domain" description="ABC transporter" evidence="8">
    <location>
        <begin position="349"/>
        <end position="581"/>
    </location>
</feature>
<dbReference type="GO" id="GO:0140359">
    <property type="term" value="F:ABC-type transporter activity"/>
    <property type="evidence" value="ECO:0007669"/>
    <property type="project" value="InterPro"/>
</dbReference>
<evidence type="ECO:0000256" key="3">
    <source>
        <dbReference type="ARBA" id="ARBA00022741"/>
    </source>
</evidence>
<dbReference type="InterPro" id="IPR011527">
    <property type="entry name" value="ABC1_TM_dom"/>
</dbReference>
<evidence type="ECO:0000259" key="8">
    <source>
        <dbReference type="PROSITE" id="PS50893"/>
    </source>
</evidence>
<evidence type="ECO:0000313" key="10">
    <source>
        <dbReference type="EMBL" id="CAA9590240.1"/>
    </source>
</evidence>
<dbReference type="SUPFAM" id="SSF52540">
    <property type="entry name" value="P-loop containing nucleoside triphosphate hydrolases"/>
    <property type="match status" value="1"/>
</dbReference>
<dbReference type="GO" id="GO:0005524">
    <property type="term" value="F:ATP binding"/>
    <property type="evidence" value="ECO:0007669"/>
    <property type="project" value="UniProtKB-KW"/>
</dbReference>
<dbReference type="PANTHER" id="PTHR24221:SF423">
    <property type="entry name" value="ABC TRANSPORTER"/>
    <property type="match status" value="1"/>
</dbReference>
<dbReference type="Pfam" id="PF00005">
    <property type="entry name" value="ABC_tran"/>
    <property type="match status" value="1"/>
</dbReference>
<accession>A0A6J4VZJ8</accession>
<feature type="transmembrane region" description="Helical" evidence="7">
    <location>
        <begin position="57"/>
        <end position="76"/>
    </location>
</feature>
<dbReference type="InterPro" id="IPR003593">
    <property type="entry name" value="AAA+_ATPase"/>
</dbReference>
<reference evidence="10" key="1">
    <citation type="submission" date="2020-02" db="EMBL/GenBank/DDBJ databases">
        <authorList>
            <person name="Meier V. D."/>
        </authorList>
    </citation>
    <scope>NUCLEOTIDE SEQUENCE</scope>
    <source>
        <strain evidence="10">AVDCRST_MAG18</strain>
    </source>
</reference>
<dbReference type="EMBL" id="CADCWN010000394">
    <property type="protein sequence ID" value="CAA9590240.1"/>
    <property type="molecule type" value="Genomic_DNA"/>
</dbReference>
<dbReference type="GO" id="GO:0016887">
    <property type="term" value="F:ATP hydrolysis activity"/>
    <property type="evidence" value="ECO:0007669"/>
    <property type="project" value="InterPro"/>
</dbReference>
<keyword evidence="6 7" id="KW-0472">Membrane</keyword>
<feature type="domain" description="ABC transmembrane type-1" evidence="9">
    <location>
        <begin position="30"/>
        <end position="301"/>
    </location>
</feature>
<feature type="transmembrane region" description="Helical" evidence="7">
    <location>
        <begin position="16"/>
        <end position="37"/>
    </location>
</feature>
<dbReference type="SUPFAM" id="SSF90123">
    <property type="entry name" value="ABC transporter transmembrane region"/>
    <property type="match status" value="1"/>
</dbReference>
<feature type="transmembrane region" description="Helical" evidence="7">
    <location>
        <begin position="131"/>
        <end position="152"/>
    </location>
</feature>
<dbReference type="PROSITE" id="PS50893">
    <property type="entry name" value="ABC_TRANSPORTER_2"/>
    <property type="match status" value="1"/>
</dbReference>
<dbReference type="InterPro" id="IPR036640">
    <property type="entry name" value="ABC1_TM_sf"/>
</dbReference>
<evidence type="ECO:0000259" key="9">
    <source>
        <dbReference type="PROSITE" id="PS50929"/>
    </source>
</evidence>